<reference evidence="1 2" key="1">
    <citation type="submission" date="2014-04" db="EMBL/GenBank/DDBJ databases">
        <authorList>
            <person name="Sears C."/>
            <person name="Carroll K."/>
            <person name="Sack B.R."/>
            <person name="Qadri F."/>
            <person name="Myers L.L."/>
            <person name="Chung G.-T."/>
            <person name="Escheverria P."/>
            <person name="Fraser C.M."/>
            <person name="Sadzewicz L."/>
            <person name="Shefchek K.A."/>
            <person name="Tallon L."/>
            <person name="Das S.P."/>
            <person name="Daugherty S."/>
            <person name="Mongodin E.F."/>
        </authorList>
    </citation>
    <scope>NUCLEOTIDE SEQUENCE [LARGE SCALE GENOMIC DNA]</scope>
    <source>
        <strain evidence="1 2">3975 RP4</strain>
    </source>
</reference>
<name>A0A069SNU1_PHOVU</name>
<evidence type="ECO:0000313" key="1">
    <source>
        <dbReference type="EMBL" id="KDS55848.1"/>
    </source>
</evidence>
<gene>
    <name evidence="1" type="ORF">M099_1149</name>
</gene>
<comment type="caution">
    <text evidence="1">The sequence shown here is derived from an EMBL/GenBank/DDBJ whole genome shotgun (WGS) entry which is preliminary data.</text>
</comment>
<evidence type="ECO:0000313" key="2">
    <source>
        <dbReference type="Proteomes" id="UP000027661"/>
    </source>
</evidence>
<dbReference type="Proteomes" id="UP000027661">
    <property type="component" value="Unassembled WGS sequence"/>
</dbReference>
<dbReference type="AlphaFoldDB" id="A0A069SNU1"/>
<protein>
    <submittedName>
        <fullName evidence="1">Uncharacterized protein</fullName>
    </submittedName>
</protein>
<sequence length="38" mass="4633">MIFMMECNYLINIKDTAKYFEKVNFAVNSFKDRFVPQH</sequence>
<organism evidence="1 2">
    <name type="scientific">Phocaeicola vulgatus str. 3975 RP4</name>
    <dbReference type="NCBI Taxonomy" id="1339352"/>
    <lineage>
        <taxon>Bacteria</taxon>
        <taxon>Pseudomonadati</taxon>
        <taxon>Bacteroidota</taxon>
        <taxon>Bacteroidia</taxon>
        <taxon>Bacteroidales</taxon>
        <taxon>Bacteroidaceae</taxon>
        <taxon>Phocaeicola</taxon>
    </lineage>
</organism>
<dbReference type="EMBL" id="JNHM01000012">
    <property type="protein sequence ID" value="KDS55848.1"/>
    <property type="molecule type" value="Genomic_DNA"/>
</dbReference>
<accession>A0A069SNU1</accession>
<dbReference type="PATRIC" id="fig|1339352.3.peg.1111"/>
<proteinExistence type="predicted"/>